<reference evidence="3 4" key="1">
    <citation type="submission" date="2016-10" db="EMBL/GenBank/DDBJ databases">
        <title>Rodentibacter gen. nov. and new species.</title>
        <authorList>
            <person name="Christensen H."/>
        </authorList>
    </citation>
    <scope>NUCLEOTIDE SEQUENCE [LARGE SCALE GENOMIC DNA]</scope>
    <source>
        <strain evidence="3 4">Ppn158</strain>
    </source>
</reference>
<accession>A0A1V3L5A9</accession>
<evidence type="ECO:0000256" key="2">
    <source>
        <dbReference type="SAM" id="MobiDB-lite"/>
    </source>
</evidence>
<evidence type="ECO:0000313" key="4">
    <source>
        <dbReference type="Proteomes" id="UP000189353"/>
    </source>
</evidence>
<name>A0A1V3L5A9_9PAST</name>
<comment type="caution">
    <text evidence="3">The sequence shown here is derived from an EMBL/GenBank/DDBJ whole genome shotgun (WGS) entry which is preliminary data.</text>
</comment>
<evidence type="ECO:0000313" key="3">
    <source>
        <dbReference type="EMBL" id="OOF85126.1"/>
    </source>
</evidence>
<dbReference type="InterPro" id="IPR016913">
    <property type="entry name" value="UCP029215"/>
</dbReference>
<evidence type="ECO:0000256" key="1">
    <source>
        <dbReference type="SAM" id="Coils"/>
    </source>
</evidence>
<feature type="region of interest" description="Disordered" evidence="2">
    <location>
        <begin position="317"/>
        <end position="357"/>
    </location>
</feature>
<dbReference type="RefSeq" id="WP_077553468.1">
    <property type="nucleotide sequence ID" value="NZ_MLAI01000024.1"/>
</dbReference>
<dbReference type="EMBL" id="MLAI01000024">
    <property type="protein sequence ID" value="OOF85126.1"/>
    <property type="molecule type" value="Genomic_DNA"/>
</dbReference>
<keyword evidence="1" id="KW-0175">Coiled coil</keyword>
<protein>
    <recommendedName>
        <fullName evidence="5">DUF2213 domain-containing protein</fullName>
    </recommendedName>
</protein>
<dbReference type="Proteomes" id="UP000189353">
    <property type="component" value="Unassembled WGS sequence"/>
</dbReference>
<gene>
    <name evidence="3" type="ORF">BKG88_09195</name>
</gene>
<evidence type="ECO:0008006" key="5">
    <source>
        <dbReference type="Google" id="ProtNLM"/>
    </source>
</evidence>
<organism evidence="3 4">
    <name type="scientific">Rodentibacter ratti</name>
    <dbReference type="NCBI Taxonomy" id="1906745"/>
    <lineage>
        <taxon>Bacteria</taxon>
        <taxon>Pseudomonadati</taxon>
        <taxon>Pseudomonadota</taxon>
        <taxon>Gammaproteobacteria</taxon>
        <taxon>Pasteurellales</taxon>
        <taxon>Pasteurellaceae</taxon>
        <taxon>Rodentibacter</taxon>
    </lineage>
</organism>
<feature type="compositionally biased region" description="Polar residues" evidence="2">
    <location>
        <begin position="328"/>
        <end position="341"/>
    </location>
</feature>
<dbReference type="PIRSF" id="PIRSF029215">
    <property type="entry name" value="UCP029215"/>
    <property type="match status" value="1"/>
</dbReference>
<feature type="coiled-coil region" evidence="1">
    <location>
        <begin position="214"/>
        <end position="248"/>
    </location>
</feature>
<dbReference type="AlphaFoldDB" id="A0A1V3L5A9"/>
<sequence>MVMRYDRLALQARRDDNGFIYDTPVLTRTGVFVYELPDGSKRREYRPPDEVFKADSLRAYKGIPITDEHHGKVTKANAYLVIGSVLSEGRQDGNNLTAEVVIHNTQAVDLGKKELSVGYSVELEEKSGITEDGEAYDCIQRNIKPNHLAIVTRGRAGTAKLNLDAADAVEYQEDGEGQMTEKNQNLSQIRLDSGIEYPAAPEVIVEFNKLKQDCATAKTEKDKEAARADALQAKVNDLEKAQEKLKQDAYNQAKARIKLEETAKSHKVEVKADSTDRQLQEAVISAIRQDGADLSQKSDAYIEAAFDMACAEAKAREDNAGAQRAALTPTQNQNATFNQDGTPKLTGRAAMLASRNQ</sequence>
<dbReference type="Pfam" id="PF09979">
    <property type="entry name" value="DUF2213"/>
    <property type="match status" value="1"/>
</dbReference>
<proteinExistence type="predicted"/>
<dbReference type="OrthoDB" id="9813763at2"/>